<comment type="catalytic activity">
    <reaction evidence="9 10 11">
        <text>adenosine(37) in tRNA + dimethylallyl diphosphate = N(6)-dimethylallyladenosine(37) in tRNA + diphosphate</text>
        <dbReference type="Rhea" id="RHEA:26482"/>
        <dbReference type="Rhea" id="RHEA-COMP:10162"/>
        <dbReference type="Rhea" id="RHEA-COMP:10375"/>
        <dbReference type="ChEBI" id="CHEBI:33019"/>
        <dbReference type="ChEBI" id="CHEBI:57623"/>
        <dbReference type="ChEBI" id="CHEBI:74411"/>
        <dbReference type="ChEBI" id="CHEBI:74415"/>
        <dbReference type="EC" id="2.5.1.75"/>
    </reaction>
</comment>
<dbReference type="GO" id="GO:0005524">
    <property type="term" value="F:ATP binding"/>
    <property type="evidence" value="ECO:0007669"/>
    <property type="project" value="UniProtKB-UniRule"/>
</dbReference>
<feature type="binding site" evidence="10">
    <location>
        <begin position="12"/>
        <end position="19"/>
    </location>
    <ligand>
        <name>ATP</name>
        <dbReference type="ChEBI" id="CHEBI:30616"/>
    </ligand>
</feature>
<dbReference type="InterPro" id="IPR018022">
    <property type="entry name" value="IPT"/>
</dbReference>
<evidence type="ECO:0000256" key="6">
    <source>
        <dbReference type="ARBA" id="ARBA00022741"/>
    </source>
</evidence>
<evidence type="ECO:0000256" key="8">
    <source>
        <dbReference type="ARBA" id="ARBA00022842"/>
    </source>
</evidence>
<comment type="function">
    <text evidence="2 10 12">Catalyzes the transfer of a dimethylallyl group onto the adenine at position 37 in tRNAs that read codons beginning with uridine, leading to the formation of N6-(dimethylallyl)adenosine (i(6)A).</text>
</comment>
<organism evidence="14 15">
    <name type="scientific">Verrucomicrobia subdivision 6 bacterium BACL9 MAG-120820-bin42</name>
    <dbReference type="NCBI Taxonomy" id="1655634"/>
    <lineage>
        <taxon>Bacteria</taxon>
        <taxon>Pseudomonadati</taxon>
        <taxon>Verrucomicrobiota</taxon>
        <taxon>Verrucomicrobiia</taxon>
        <taxon>Verrucomicrobiales</taxon>
        <taxon>Verrucomicrobia subdivision 6</taxon>
    </lineage>
</organism>
<evidence type="ECO:0000256" key="11">
    <source>
        <dbReference type="RuleBase" id="RU003783"/>
    </source>
</evidence>
<protein>
    <recommendedName>
        <fullName evidence="10">tRNA dimethylallyltransferase</fullName>
        <ecNumber evidence="10">2.5.1.75</ecNumber>
    </recommendedName>
    <alternativeName>
        <fullName evidence="10">Dimethylallyl diphosphate:tRNA dimethylallyltransferase</fullName>
        <shortName evidence="10">DMAPP:tRNA dimethylallyltransferase</shortName>
        <shortName evidence="10">DMATase</shortName>
    </alternativeName>
    <alternativeName>
        <fullName evidence="10">Isopentenyl-diphosphate:tRNA isopentenyltransferase</fullName>
        <shortName evidence="10">IPP transferase</shortName>
        <shortName evidence="10">IPPT</shortName>
        <shortName evidence="10">IPTase</shortName>
    </alternativeName>
</protein>
<dbReference type="GO" id="GO:0052381">
    <property type="term" value="F:tRNA dimethylallyltransferase activity"/>
    <property type="evidence" value="ECO:0007669"/>
    <property type="project" value="UniProtKB-UniRule"/>
</dbReference>
<dbReference type="SUPFAM" id="SSF52540">
    <property type="entry name" value="P-loop containing nucleoside triphosphate hydrolases"/>
    <property type="match status" value="1"/>
</dbReference>
<gene>
    <name evidence="10" type="primary">miaA</name>
    <name evidence="14" type="ORF">ABS32_06040</name>
</gene>
<dbReference type="InterPro" id="IPR039657">
    <property type="entry name" value="Dimethylallyltransferase"/>
</dbReference>
<evidence type="ECO:0000256" key="3">
    <source>
        <dbReference type="ARBA" id="ARBA00005842"/>
    </source>
</evidence>
<evidence type="ECO:0000313" key="14">
    <source>
        <dbReference type="EMBL" id="KRP31786.1"/>
    </source>
</evidence>
<sequence>MELDLGAIFLLGPTAVGKSRLAMAVAQQVGAEIVSVDAFQIYRGLDIGTGKPTLEERQKIRHHLIDLVDPAEEFSSAQYAKEAERVGLDLQQRKVHALWVGGTGLYHRVLTRGLSKAPATDAIVGQKLERKGTEELAEEVRRVDPRWAQGADLKNRRRVIRALAVWEQTGRRLSDWQEKETTKGGMAGVECWYLLPSIEILQGVIRKRVEGMFRDGWLEEVKGLMEQGGWENCPGARAIGYREVGEVVRGKLGRSEACDKIVAATRGYAKRQLTWFQGIPNIRSIEIDPREPLPRAGVEKLVRALERGAMST</sequence>
<keyword evidence="5 10" id="KW-0819">tRNA processing</keyword>
<dbReference type="EMBL" id="LIDM01000246">
    <property type="protein sequence ID" value="KRP31786.1"/>
    <property type="molecule type" value="Genomic_DNA"/>
</dbReference>
<evidence type="ECO:0000256" key="13">
    <source>
        <dbReference type="RuleBase" id="RU003785"/>
    </source>
</evidence>
<evidence type="ECO:0000256" key="1">
    <source>
        <dbReference type="ARBA" id="ARBA00001946"/>
    </source>
</evidence>
<comment type="caution">
    <text evidence="10">Lacks conserved residue(s) required for the propagation of feature annotation.</text>
</comment>
<accession>A0A0R2X6V3</accession>
<comment type="caution">
    <text evidence="14">The sequence shown here is derived from an EMBL/GenBank/DDBJ whole genome shotgun (WGS) entry which is preliminary data.</text>
</comment>
<dbReference type="HAMAP" id="MF_00185">
    <property type="entry name" value="IPP_trans"/>
    <property type="match status" value="1"/>
</dbReference>
<evidence type="ECO:0000313" key="15">
    <source>
        <dbReference type="Proteomes" id="UP000051557"/>
    </source>
</evidence>
<name>A0A0R2X6V3_9BACT</name>
<reference evidence="14 15" key="1">
    <citation type="submission" date="2015-10" db="EMBL/GenBank/DDBJ databases">
        <title>Metagenome-Assembled Genomes uncover a global brackish microbiome.</title>
        <authorList>
            <person name="Hugerth L.W."/>
            <person name="Larsson J."/>
            <person name="Alneberg J."/>
            <person name="Lindh M.V."/>
            <person name="Legrand C."/>
            <person name="Pinhassi J."/>
            <person name="Andersson A.F."/>
        </authorList>
    </citation>
    <scope>NUCLEOTIDE SEQUENCE [LARGE SCALE GENOMIC DNA]</scope>
    <source>
        <strain evidence="14">BACL9 MAG-120820-bin42</strain>
    </source>
</reference>
<evidence type="ECO:0000256" key="7">
    <source>
        <dbReference type="ARBA" id="ARBA00022840"/>
    </source>
</evidence>
<dbReference type="AlphaFoldDB" id="A0A0R2X6V3"/>
<comment type="cofactor">
    <cofactor evidence="1 10">
        <name>Mg(2+)</name>
        <dbReference type="ChEBI" id="CHEBI:18420"/>
    </cofactor>
</comment>
<evidence type="ECO:0000256" key="12">
    <source>
        <dbReference type="RuleBase" id="RU003784"/>
    </source>
</evidence>
<dbReference type="Pfam" id="PF01715">
    <property type="entry name" value="IPPT"/>
    <property type="match status" value="1"/>
</dbReference>
<dbReference type="InterPro" id="IPR027417">
    <property type="entry name" value="P-loop_NTPase"/>
</dbReference>
<keyword evidence="4 10" id="KW-0808">Transferase</keyword>
<keyword evidence="7 10" id="KW-0067">ATP-binding</keyword>
<proteinExistence type="inferred from homology"/>
<dbReference type="GO" id="GO:0006400">
    <property type="term" value="P:tRNA modification"/>
    <property type="evidence" value="ECO:0007669"/>
    <property type="project" value="TreeGrafter"/>
</dbReference>
<feature type="binding site" evidence="10">
    <location>
        <begin position="14"/>
        <end position="19"/>
    </location>
    <ligand>
        <name>substrate</name>
    </ligand>
</feature>
<dbReference type="Gene3D" id="3.40.50.300">
    <property type="entry name" value="P-loop containing nucleotide triphosphate hydrolases"/>
    <property type="match status" value="1"/>
</dbReference>
<comment type="similarity">
    <text evidence="3 10 13">Belongs to the IPP transferase family.</text>
</comment>
<evidence type="ECO:0000256" key="10">
    <source>
        <dbReference type="HAMAP-Rule" id="MF_00185"/>
    </source>
</evidence>
<evidence type="ECO:0000256" key="9">
    <source>
        <dbReference type="ARBA" id="ARBA00049563"/>
    </source>
</evidence>
<dbReference type="Gene3D" id="1.10.20.140">
    <property type="match status" value="1"/>
</dbReference>
<feature type="site" description="Interaction with substrate tRNA" evidence="10">
    <location>
        <position position="103"/>
    </location>
</feature>
<keyword evidence="6 10" id="KW-0547">Nucleotide-binding</keyword>
<dbReference type="EC" id="2.5.1.75" evidence="10"/>
<comment type="subunit">
    <text evidence="10">Monomer.</text>
</comment>
<evidence type="ECO:0000256" key="2">
    <source>
        <dbReference type="ARBA" id="ARBA00003213"/>
    </source>
</evidence>
<dbReference type="NCBIfam" id="TIGR00174">
    <property type="entry name" value="miaA"/>
    <property type="match status" value="1"/>
</dbReference>
<dbReference type="Proteomes" id="UP000051557">
    <property type="component" value="Unassembled WGS sequence"/>
</dbReference>
<dbReference type="PANTHER" id="PTHR11088:SF60">
    <property type="entry name" value="TRNA DIMETHYLALLYLTRANSFERASE"/>
    <property type="match status" value="1"/>
</dbReference>
<evidence type="ECO:0000256" key="5">
    <source>
        <dbReference type="ARBA" id="ARBA00022694"/>
    </source>
</evidence>
<keyword evidence="8 10" id="KW-0460">Magnesium</keyword>
<dbReference type="PANTHER" id="PTHR11088">
    <property type="entry name" value="TRNA DIMETHYLALLYLTRANSFERASE"/>
    <property type="match status" value="1"/>
</dbReference>
<evidence type="ECO:0000256" key="4">
    <source>
        <dbReference type="ARBA" id="ARBA00022679"/>
    </source>
</evidence>